<accession>A0A0L0NCP5</accession>
<evidence type="ECO:0000313" key="1">
    <source>
        <dbReference type="EMBL" id="KND91831.1"/>
    </source>
</evidence>
<gene>
    <name evidence="1" type="ORF">TOPH_03362</name>
</gene>
<dbReference type="EMBL" id="LFRF01000007">
    <property type="protein sequence ID" value="KND91831.1"/>
    <property type="molecule type" value="Genomic_DNA"/>
</dbReference>
<sequence>MTKRGYYIWINGFPGVGKLTVATELQRLLPGSLLIDNHQLIDVVKLPRDHPQYNTQRERVRQEAFRKWVHPDGDEESSCGSRDERLGRIVIFTDFLTSNKLGTAWSTEHKVAAEKAGRPFLPIYLVCSKEENLARVASPERTQRGSEKLCDVDMVGRFLDKLAIYRFPGRGVEVDVTELAPGEAAGRIVEAINDDQL</sequence>
<evidence type="ECO:0000313" key="2">
    <source>
        <dbReference type="Proteomes" id="UP000036947"/>
    </source>
</evidence>
<keyword evidence="2" id="KW-1185">Reference proteome</keyword>
<proteinExistence type="predicted"/>
<organism evidence="1 2">
    <name type="scientific">Tolypocladium ophioglossoides (strain CBS 100239)</name>
    <name type="common">Snaketongue truffleclub</name>
    <name type="synonym">Elaphocordyceps ophioglossoides</name>
    <dbReference type="NCBI Taxonomy" id="1163406"/>
    <lineage>
        <taxon>Eukaryota</taxon>
        <taxon>Fungi</taxon>
        <taxon>Dikarya</taxon>
        <taxon>Ascomycota</taxon>
        <taxon>Pezizomycotina</taxon>
        <taxon>Sordariomycetes</taxon>
        <taxon>Hypocreomycetidae</taxon>
        <taxon>Hypocreales</taxon>
        <taxon>Ophiocordycipitaceae</taxon>
        <taxon>Tolypocladium</taxon>
    </lineage>
</organism>
<dbReference type="STRING" id="1163406.A0A0L0NCP5"/>
<protein>
    <submittedName>
        <fullName evidence="1">Uncharacterized protein</fullName>
    </submittedName>
</protein>
<dbReference type="InterPro" id="IPR027417">
    <property type="entry name" value="P-loop_NTPase"/>
</dbReference>
<dbReference type="Gene3D" id="3.40.50.300">
    <property type="entry name" value="P-loop containing nucleotide triphosphate hydrolases"/>
    <property type="match status" value="1"/>
</dbReference>
<dbReference type="SUPFAM" id="SSF52540">
    <property type="entry name" value="P-loop containing nucleoside triphosphate hydrolases"/>
    <property type="match status" value="1"/>
</dbReference>
<dbReference type="OrthoDB" id="5426988at2759"/>
<name>A0A0L0NCP5_TOLOC</name>
<dbReference type="Proteomes" id="UP000036947">
    <property type="component" value="Unassembled WGS sequence"/>
</dbReference>
<dbReference type="AlphaFoldDB" id="A0A0L0NCP5"/>
<comment type="caution">
    <text evidence="1">The sequence shown here is derived from an EMBL/GenBank/DDBJ whole genome shotgun (WGS) entry which is preliminary data.</text>
</comment>
<reference evidence="1 2" key="1">
    <citation type="journal article" date="2015" name="BMC Genomics">
        <title>The genome of the truffle-parasite Tolypocladium ophioglossoides and the evolution of antifungal peptaibiotics.</title>
        <authorList>
            <person name="Quandt C.A."/>
            <person name="Bushley K.E."/>
            <person name="Spatafora J.W."/>
        </authorList>
    </citation>
    <scope>NUCLEOTIDE SEQUENCE [LARGE SCALE GENOMIC DNA]</scope>
    <source>
        <strain evidence="1 2">CBS 100239</strain>
    </source>
</reference>